<gene>
    <name evidence="2" type="ORF">L0U88_02525</name>
</gene>
<dbReference type="RefSeq" id="WP_234864032.1">
    <property type="nucleotide sequence ID" value="NZ_JAKEVY010000001.1"/>
</dbReference>
<keyword evidence="3" id="KW-1185">Reference proteome</keyword>
<dbReference type="SUPFAM" id="SSF53448">
    <property type="entry name" value="Nucleotide-diphospho-sugar transferases"/>
    <property type="match status" value="1"/>
</dbReference>
<evidence type="ECO:0000313" key="3">
    <source>
        <dbReference type="Proteomes" id="UP001200145"/>
    </source>
</evidence>
<dbReference type="Proteomes" id="UP001200145">
    <property type="component" value="Unassembled WGS sequence"/>
</dbReference>
<name>A0ABS9BCU3_9BACT</name>
<dbReference type="EMBL" id="JAKEVY010000001">
    <property type="protein sequence ID" value="MCF1713502.1"/>
    <property type="molecule type" value="Genomic_DNA"/>
</dbReference>
<dbReference type="Gene3D" id="3.90.550.10">
    <property type="entry name" value="Spore Coat Polysaccharide Biosynthesis Protein SpsA, Chain A"/>
    <property type="match status" value="1"/>
</dbReference>
<evidence type="ECO:0000313" key="2">
    <source>
        <dbReference type="EMBL" id="MCF1713502.1"/>
    </source>
</evidence>
<dbReference type="InterPro" id="IPR001173">
    <property type="entry name" value="Glyco_trans_2-like"/>
</dbReference>
<dbReference type="Pfam" id="PF00535">
    <property type="entry name" value="Glycos_transf_2"/>
    <property type="match status" value="1"/>
</dbReference>
<dbReference type="PANTHER" id="PTHR43685:SF3">
    <property type="entry name" value="SLR2126 PROTEIN"/>
    <property type="match status" value="1"/>
</dbReference>
<accession>A0ABS9BCU3</accession>
<dbReference type="InterPro" id="IPR029044">
    <property type="entry name" value="Nucleotide-diphossugar_trans"/>
</dbReference>
<protein>
    <submittedName>
        <fullName evidence="2">Glycosyltransferase family 2 protein</fullName>
    </submittedName>
</protein>
<dbReference type="CDD" id="cd06420">
    <property type="entry name" value="GT2_Chondriotin_Pol_N"/>
    <property type="match status" value="1"/>
</dbReference>
<organism evidence="2 3">
    <name type="scientific">Flavihumibacter fluminis</name>
    <dbReference type="NCBI Taxonomy" id="2909236"/>
    <lineage>
        <taxon>Bacteria</taxon>
        <taxon>Pseudomonadati</taxon>
        <taxon>Bacteroidota</taxon>
        <taxon>Chitinophagia</taxon>
        <taxon>Chitinophagales</taxon>
        <taxon>Chitinophagaceae</taxon>
        <taxon>Flavihumibacter</taxon>
    </lineage>
</organism>
<feature type="domain" description="Glycosyltransferase 2-like" evidence="1">
    <location>
        <begin position="4"/>
        <end position="110"/>
    </location>
</feature>
<proteinExistence type="predicted"/>
<dbReference type="PANTHER" id="PTHR43685">
    <property type="entry name" value="GLYCOSYLTRANSFERASE"/>
    <property type="match status" value="1"/>
</dbReference>
<reference evidence="2 3" key="1">
    <citation type="submission" date="2022-01" db="EMBL/GenBank/DDBJ databases">
        <title>Flavihumibacter sp. nov., isolated from sediment of a river.</title>
        <authorList>
            <person name="Liu H."/>
        </authorList>
    </citation>
    <scope>NUCLEOTIDE SEQUENCE [LARGE SCALE GENOMIC DNA]</scope>
    <source>
        <strain evidence="2 3">RY-1</strain>
    </source>
</reference>
<dbReference type="InterPro" id="IPR050834">
    <property type="entry name" value="Glycosyltransf_2"/>
</dbReference>
<evidence type="ECO:0000259" key="1">
    <source>
        <dbReference type="Pfam" id="PF00535"/>
    </source>
</evidence>
<sequence length="282" mass="32225">MQLSVIITTYNSPEWLEKVLWGFEAQSYREFEVIIADDGSGEPTHALIETMKATVSYPIQHVWHEDIGFRKCTILNKAIEASQTDYLVFTDGDCIPRKDFLQVHASRREKGHFLSGGYFMLPMSISREITKENILSQDCFRLSWLKAKGLPASFKNSKISVKGGLAEFMNAITPTKATWNGHNVSGWKADILAVNGYDERMRYGALDRELGERLMNKGIKGIQIRYSAICIHLDHSRGYKNTKDINFNKGIRKTTAEEKRTWTDFGIERTHRFPNDPVEQPA</sequence>
<comment type="caution">
    <text evidence="2">The sequence shown here is derived from an EMBL/GenBank/DDBJ whole genome shotgun (WGS) entry which is preliminary data.</text>
</comment>